<accession>A0A0K3AY66</accession>
<dbReference type="PRINTS" id="PR00501">
    <property type="entry name" value="KELCHREPEAT"/>
</dbReference>
<dbReference type="Gene3D" id="2.120.10.80">
    <property type="entry name" value="Kelch-type beta propeller"/>
    <property type="match status" value="2"/>
</dbReference>
<evidence type="ECO:0000256" key="2">
    <source>
        <dbReference type="ARBA" id="ARBA00022737"/>
    </source>
</evidence>
<evidence type="ECO:0000313" key="5">
    <source>
        <dbReference type="EMBL" id="CTQ86908.1"/>
    </source>
</evidence>
<dbReference type="Gene3D" id="3.30.710.10">
    <property type="entry name" value="Potassium Channel Kv1.1, Chain A"/>
    <property type="match status" value="1"/>
</dbReference>
<dbReference type="AGR" id="WB:WBGene00020952"/>
<dbReference type="FunFam" id="1.25.40.420:FF:000001">
    <property type="entry name" value="Kelch-like family member 12"/>
    <property type="match status" value="1"/>
</dbReference>
<evidence type="ECO:0000313" key="6">
    <source>
        <dbReference type="Proteomes" id="UP000001940"/>
    </source>
</evidence>
<dbReference type="CTD" id="3565011"/>
<dbReference type="InterPro" id="IPR000210">
    <property type="entry name" value="BTB/POZ_dom"/>
</dbReference>
<dbReference type="SUPFAM" id="SSF54695">
    <property type="entry name" value="POZ domain"/>
    <property type="match status" value="1"/>
</dbReference>
<sequence length="727" mass="80685">MWTFNRSTAEAPTMPSSSNTLPASSISINTTSTVTLHMPVYAKAIFGSFPSVQQVRVENGERCLIEAMDELNKNEKGLYRPVRLENGDQISTTDDVLNGKLARVSYTPFEEFELVSNSKGSCMEYENQEQSSKIMEQMRILRQTEELCDVELLVAGSVIRAHRYILAAASPYFKAMFTNGMVEMKKLTIELQDIPEESVRIIVDYIYTDKIAITMNNVHQLIFTATVLQMDVIVVACQQFLATMITSHNCMSLYHFSDIYNCTNLISSIEDFASSQFRCIRKSPEFNSISFHHLKSLLNRSDLNVSEEQDVFETIVQWVSSNPRDRQHHFVQLFKTLRLHLVGWNFLCEAVNSNSYVKNSQECREIISAMVLDAMTPSKRKHPESNHENTSEYSASMACPSLTASSSSSTSTFRKSVAGAIFCAGGRGKAGGPFSSVEAYDWRRNQWIEVPDMMSQRRHVGVVSANGNLYAIGGHDGTAHLATAEAFQPSIRQWKRIASMKTARRGIAVASIENVIYAVGGLDDTTCYKTVERYDIEEDEWSTVADMDVQRGGVGVAVIGRYLFAIGGNDGTSSLETCERFDPMIDKWKRIASMKNRRAGSGVCVLDGYLYAIGGFDDNAPLETCERYDPDADKWITLDKMSSPRGGVGVAALGGKVYAIGGHDGSDYLNTVECYDPIANRWQPAAEIKECRAGAGVAWANVRMHQLSRTPEKCDSGCAPSGGSYCI</sequence>
<dbReference type="SMART" id="SM00875">
    <property type="entry name" value="BACK"/>
    <property type="match status" value="1"/>
</dbReference>
<name>A0A0K3AY66_CAEEL</name>
<dbReference type="RefSeq" id="NP_001300209.1">
    <property type="nucleotide sequence ID" value="NM_001313280.3"/>
</dbReference>
<reference evidence="5 6" key="1">
    <citation type="journal article" date="1998" name="Science">
        <title>Genome sequence of the nematode C. elegans: a platform for investigating biology.</title>
        <authorList>
            <consortium name="The C. elegans sequencing consortium"/>
            <person name="Sulson J.E."/>
            <person name="Waterston R."/>
        </authorList>
    </citation>
    <scope>NUCLEOTIDE SEQUENCE [LARGE SCALE GENOMIC DNA]</scope>
    <source>
        <strain evidence="5 6">Bristol N2</strain>
    </source>
</reference>
<dbReference type="PANTHER" id="PTHR24412">
    <property type="entry name" value="KELCH PROTEIN"/>
    <property type="match status" value="1"/>
</dbReference>
<organism evidence="5 6">
    <name type="scientific">Caenorhabditis elegans</name>
    <dbReference type="NCBI Taxonomy" id="6239"/>
    <lineage>
        <taxon>Eukaryota</taxon>
        <taxon>Metazoa</taxon>
        <taxon>Ecdysozoa</taxon>
        <taxon>Nematoda</taxon>
        <taxon>Chromadorea</taxon>
        <taxon>Rhabditida</taxon>
        <taxon>Rhabditina</taxon>
        <taxon>Rhabditomorpha</taxon>
        <taxon>Rhabditoidea</taxon>
        <taxon>Rhabditidae</taxon>
        <taxon>Peloderinae</taxon>
        <taxon>Caenorhabditis</taxon>
    </lineage>
</organism>
<feature type="region of interest" description="Disordered" evidence="3">
    <location>
        <begin position="1"/>
        <end position="24"/>
    </location>
</feature>
<dbReference type="WormBase" id="W02G9.2b">
    <property type="protein sequence ID" value="CE50577"/>
    <property type="gene ID" value="WBGene00020952"/>
    <property type="gene designation" value="kel-8"/>
</dbReference>
<dbReference type="Proteomes" id="UP000001940">
    <property type="component" value="Chromosome V"/>
</dbReference>
<keyword evidence="6" id="KW-1185">Reference proteome</keyword>
<keyword evidence="1" id="KW-0880">Kelch repeat</keyword>
<protein>
    <submittedName>
        <fullName evidence="5">BTB domain-containing protein</fullName>
    </submittedName>
</protein>
<dbReference type="PANTHER" id="PTHR24412:SF480">
    <property type="entry name" value="KELCH-LIKE PROTEIN 8"/>
    <property type="match status" value="1"/>
</dbReference>
<evidence type="ECO:0000256" key="1">
    <source>
        <dbReference type="ARBA" id="ARBA00022441"/>
    </source>
</evidence>
<dbReference type="InterPro" id="IPR011705">
    <property type="entry name" value="BACK"/>
</dbReference>
<dbReference type="Bgee" id="WBGene00020952">
    <property type="expression patterns" value="Expressed in germ line (C elegans) and 4 other cell types or tissues"/>
</dbReference>
<dbReference type="GeneID" id="3565011"/>
<dbReference type="Pfam" id="PF07707">
    <property type="entry name" value="BACK"/>
    <property type="match status" value="1"/>
</dbReference>
<dbReference type="OMA" id="LANMSHF"/>
<dbReference type="Gene3D" id="1.25.40.420">
    <property type="match status" value="1"/>
</dbReference>
<feature type="domain" description="BTB" evidence="4">
    <location>
        <begin position="148"/>
        <end position="215"/>
    </location>
</feature>
<proteinExistence type="predicted"/>
<dbReference type="PROSITE" id="PS50097">
    <property type="entry name" value="BTB"/>
    <property type="match status" value="1"/>
</dbReference>
<dbReference type="OrthoDB" id="45365at2759"/>
<dbReference type="InterPro" id="IPR015915">
    <property type="entry name" value="Kelch-typ_b-propeller"/>
</dbReference>
<gene>
    <name evidence="5 7" type="primary">kel-8</name>
    <name evidence="5" type="ORF">CELE_W02G9.2</name>
    <name evidence="7" type="ORF">W02G9.2</name>
</gene>
<dbReference type="AlphaFoldDB" id="A0A0K3AY66"/>
<evidence type="ECO:0000259" key="4">
    <source>
        <dbReference type="PROSITE" id="PS50097"/>
    </source>
</evidence>
<dbReference type="SUPFAM" id="SSF117281">
    <property type="entry name" value="Kelch motif"/>
    <property type="match status" value="2"/>
</dbReference>
<evidence type="ECO:0000256" key="3">
    <source>
        <dbReference type="SAM" id="MobiDB-lite"/>
    </source>
</evidence>
<dbReference type="Pfam" id="PF00651">
    <property type="entry name" value="BTB"/>
    <property type="match status" value="1"/>
</dbReference>
<dbReference type="InterPro" id="IPR006652">
    <property type="entry name" value="Kelch_1"/>
</dbReference>
<dbReference type="SMART" id="SM00612">
    <property type="entry name" value="Kelch"/>
    <property type="match status" value="6"/>
</dbReference>
<keyword evidence="2" id="KW-0677">Repeat</keyword>
<dbReference type="ExpressionAtlas" id="A0A0K3AY66">
    <property type="expression patterns" value="baseline and differential"/>
</dbReference>
<evidence type="ECO:0000313" key="7">
    <source>
        <dbReference type="WormBase" id="W02G9.2b"/>
    </source>
</evidence>
<dbReference type="Pfam" id="PF01344">
    <property type="entry name" value="Kelch_1"/>
    <property type="match status" value="6"/>
</dbReference>
<feature type="compositionally biased region" description="Polar residues" evidence="3">
    <location>
        <begin position="1"/>
        <end position="23"/>
    </location>
</feature>
<dbReference type="SMART" id="SM00225">
    <property type="entry name" value="BTB"/>
    <property type="match status" value="1"/>
</dbReference>
<dbReference type="SMR" id="A0A0K3AY66"/>
<dbReference type="InterPro" id="IPR011333">
    <property type="entry name" value="SKP1/BTB/POZ_sf"/>
</dbReference>
<dbReference type="EMBL" id="BX284605">
    <property type="protein sequence ID" value="CTQ86908.1"/>
    <property type="molecule type" value="Genomic_DNA"/>
</dbReference>